<keyword evidence="3" id="KW-0238">DNA-binding</keyword>
<evidence type="ECO:0000256" key="1">
    <source>
        <dbReference type="ARBA" id="ARBA00009437"/>
    </source>
</evidence>
<evidence type="ECO:0000256" key="4">
    <source>
        <dbReference type="ARBA" id="ARBA00023163"/>
    </source>
</evidence>
<keyword evidence="4" id="KW-0804">Transcription</keyword>
<dbReference type="PROSITE" id="PS50931">
    <property type="entry name" value="HTH_LYSR"/>
    <property type="match status" value="1"/>
</dbReference>
<dbReference type="Pfam" id="PF03466">
    <property type="entry name" value="LysR_substrate"/>
    <property type="match status" value="1"/>
</dbReference>
<dbReference type="Proteomes" id="UP000642144">
    <property type="component" value="Unassembled WGS sequence"/>
</dbReference>
<evidence type="ECO:0000313" key="6">
    <source>
        <dbReference type="EMBL" id="MYN27039.1"/>
    </source>
</evidence>
<dbReference type="PANTHER" id="PTHR30537">
    <property type="entry name" value="HTH-TYPE TRANSCRIPTIONAL REGULATOR"/>
    <property type="match status" value="1"/>
</dbReference>
<dbReference type="EMBL" id="WWCT01000007">
    <property type="protein sequence ID" value="MYN27039.1"/>
    <property type="molecule type" value="Genomic_DNA"/>
</dbReference>
<dbReference type="SUPFAM" id="SSF46785">
    <property type="entry name" value="Winged helix' DNA-binding domain"/>
    <property type="match status" value="1"/>
</dbReference>
<evidence type="ECO:0000256" key="2">
    <source>
        <dbReference type="ARBA" id="ARBA00023015"/>
    </source>
</evidence>
<dbReference type="CDD" id="cd08422">
    <property type="entry name" value="PBP2_CrgA_like"/>
    <property type="match status" value="1"/>
</dbReference>
<reference evidence="6 7" key="1">
    <citation type="submission" date="2019-12" db="EMBL/GenBank/DDBJ databases">
        <title>Novel species isolated from a subtropical stream in China.</title>
        <authorList>
            <person name="Lu H."/>
        </authorList>
    </citation>
    <scope>NUCLEOTIDE SEQUENCE [LARGE SCALE GENOMIC DNA]</scope>
    <source>
        <strain evidence="6 7">CY42W</strain>
    </source>
</reference>
<organism evidence="6 7">
    <name type="scientific">Duganella levis</name>
    <dbReference type="NCBI Taxonomy" id="2692169"/>
    <lineage>
        <taxon>Bacteria</taxon>
        <taxon>Pseudomonadati</taxon>
        <taxon>Pseudomonadota</taxon>
        <taxon>Betaproteobacteria</taxon>
        <taxon>Burkholderiales</taxon>
        <taxon>Oxalobacteraceae</taxon>
        <taxon>Telluria group</taxon>
        <taxon>Duganella</taxon>
    </lineage>
</organism>
<evidence type="ECO:0000313" key="7">
    <source>
        <dbReference type="Proteomes" id="UP000642144"/>
    </source>
</evidence>
<feature type="domain" description="HTH lysR-type" evidence="5">
    <location>
        <begin position="1"/>
        <end position="59"/>
    </location>
</feature>
<accession>A0ABW9VZB7</accession>
<dbReference type="Pfam" id="PF00126">
    <property type="entry name" value="HTH_1"/>
    <property type="match status" value="1"/>
</dbReference>
<evidence type="ECO:0000256" key="3">
    <source>
        <dbReference type="ARBA" id="ARBA00023125"/>
    </source>
</evidence>
<comment type="caution">
    <text evidence="6">The sequence shown here is derived from an EMBL/GenBank/DDBJ whole genome shotgun (WGS) entry which is preliminary data.</text>
</comment>
<gene>
    <name evidence="6" type="ORF">GTP69_11520</name>
</gene>
<dbReference type="InterPro" id="IPR058163">
    <property type="entry name" value="LysR-type_TF_proteobact-type"/>
</dbReference>
<dbReference type="SUPFAM" id="SSF53850">
    <property type="entry name" value="Periplasmic binding protein-like II"/>
    <property type="match status" value="1"/>
</dbReference>
<dbReference type="InterPro" id="IPR036390">
    <property type="entry name" value="WH_DNA-bd_sf"/>
</dbReference>
<dbReference type="InterPro" id="IPR036388">
    <property type="entry name" value="WH-like_DNA-bd_sf"/>
</dbReference>
<dbReference type="Gene3D" id="1.10.10.10">
    <property type="entry name" value="Winged helix-like DNA-binding domain superfamily/Winged helix DNA-binding domain"/>
    <property type="match status" value="1"/>
</dbReference>
<sequence length="311" mass="33625">MDRFAELKAFCLVANNGGFSAAARQLNVATSSVTRLVDALEQRLGAPLLNRSTRSITLTDSGRNYFDHASQILAALDEADDAAAGRDAEPAGVLRIAAPVTLAIRYIAPLLPELARRYPRLELDMRLSDALTNMVDEAIDVAIRIGNPEQQPNLIARKLAGHTRHIVASPAYLDAHGAPQTPDELSQRNCLLFAYGPSRSTWRLRNADLATEVEVSGSLHVNNAEMLRQAALGGLGLTLLPTWLIQPDLEAGTLVPVLNEYQANPGEMDVGIYAVYPANRRGASKIRVFTDLLAEALENRSGDAPLRDGTT</sequence>
<dbReference type="RefSeq" id="WP_161055035.1">
    <property type="nucleotide sequence ID" value="NZ_WWCT01000007.1"/>
</dbReference>
<dbReference type="PANTHER" id="PTHR30537:SF5">
    <property type="entry name" value="HTH-TYPE TRANSCRIPTIONAL ACTIVATOR TTDR-RELATED"/>
    <property type="match status" value="1"/>
</dbReference>
<dbReference type="Gene3D" id="3.40.190.290">
    <property type="match status" value="1"/>
</dbReference>
<keyword evidence="2" id="KW-0805">Transcription regulation</keyword>
<proteinExistence type="inferred from homology"/>
<keyword evidence="7" id="KW-1185">Reference proteome</keyword>
<dbReference type="InterPro" id="IPR000847">
    <property type="entry name" value="LysR_HTH_N"/>
</dbReference>
<evidence type="ECO:0000259" key="5">
    <source>
        <dbReference type="PROSITE" id="PS50931"/>
    </source>
</evidence>
<comment type="similarity">
    <text evidence="1">Belongs to the LysR transcriptional regulatory family.</text>
</comment>
<dbReference type="InterPro" id="IPR005119">
    <property type="entry name" value="LysR_subst-bd"/>
</dbReference>
<protein>
    <submittedName>
        <fullName evidence="6">LysR family transcriptional regulator</fullName>
    </submittedName>
</protein>
<name>A0ABW9VZB7_9BURK</name>